<keyword evidence="1" id="KW-0812">Transmembrane</keyword>
<evidence type="ECO:0000256" key="1">
    <source>
        <dbReference type="SAM" id="Phobius"/>
    </source>
</evidence>
<name>A0A4Z0L487_9FLAO</name>
<dbReference type="Proteomes" id="UP000297407">
    <property type="component" value="Unassembled WGS sequence"/>
</dbReference>
<feature type="transmembrane region" description="Helical" evidence="1">
    <location>
        <begin position="33"/>
        <end position="54"/>
    </location>
</feature>
<sequence length="140" mass="16066">MILTIAYILFFLYLNYTIYASLKIGFAKNKKQLAVVGSCLLFLVLFHCIFTVEGMLPNKAFFLLFIFSLSIIIMKYMAQLNRFIMDLRIKKSNPDLYESDAYGTFSSISTFMSQVLMPAGITVFQIIVIFNPEIQNGMNH</sequence>
<comment type="caution">
    <text evidence="2">The sequence shown here is derived from an EMBL/GenBank/DDBJ whole genome shotgun (WGS) entry which is preliminary data.</text>
</comment>
<dbReference type="AlphaFoldDB" id="A0A4Z0L487"/>
<proteinExistence type="predicted"/>
<evidence type="ECO:0000313" key="2">
    <source>
        <dbReference type="EMBL" id="TGD57267.1"/>
    </source>
</evidence>
<feature type="transmembrane region" description="Helical" evidence="1">
    <location>
        <begin position="60"/>
        <end position="78"/>
    </location>
</feature>
<organism evidence="2 3">
    <name type="scientific">Flavobacterium humi</name>
    <dbReference type="NCBI Taxonomy" id="2562683"/>
    <lineage>
        <taxon>Bacteria</taxon>
        <taxon>Pseudomonadati</taxon>
        <taxon>Bacteroidota</taxon>
        <taxon>Flavobacteriia</taxon>
        <taxon>Flavobacteriales</taxon>
        <taxon>Flavobacteriaceae</taxon>
        <taxon>Flavobacterium</taxon>
    </lineage>
</organism>
<dbReference type="RefSeq" id="WP_135526872.1">
    <property type="nucleotide sequence ID" value="NZ_SRLH01000006.1"/>
</dbReference>
<keyword evidence="1" id="KW-1133">Transmembrane helix</keyword>
<accession>A0A4Z0L487</accession>
<gene>
    <name evidence="2" type="ORF">E4635_11630</name>
</gene>
<reference evidence="2 3" key="1">
    <citation type="submission" date="2019-04" db="EMBL/GenBank/DDBJ databases">
        <title>Flavobacterium sp. strain DS2-A Genome sequencing and assembly.</title>
        <authorList>
            <person name="Kim I."/>
        </authorList>
    </citation>
    <scope>NUCLEOTIDE SEQUENCE [LARGE SCALE GENOMIC DNA]</scope>
    <source>
        <strain evidence="2 3">DS2-A</strain>
    </source>
</reference>
<protein>
    <submittedName>
        <fullName evidence="2">Uncharacterized protein</fullName>
    </submittedName>
</protein>
<feature type="transmembrane region" description="Helical" evidence="1">
    <location>
        <begin position="6"/>
        <end position="26"/>
    </location>
</feature>
<keyword evidence="1" id="KW-0472">Membrane</keyword>
<dbReference type="EMBL" id="SRLH01000006">
    <property type="protein sequence ID" value="TGD57267.1"/>
    <property type="molecule type" value="Genomic_DNA"/>
</dbReference>
<keyword evidence="3" id="KW-1185">Reference proteome</keyword>
<evidence type="ECO:0000313" key="3">
    <source>
        <dbReference type="Proteomes" id="UP000297407"/>
    </source>
</evidence>